<comment type="function">
    <text evidence="3">Trifunctional enzyme bearing the Gln amidotransferase (GATase) domain of anthranilate synthase, indole-glycerolphosphate synthase, and phosphoribosylanthranilate isomerase activities.</text>
</comment>
<dbReference type="CDD" id="cd01743">
    <property type="entry name" value="GATase1_Anthranilate_Synthase"/>
    <property type="match status" value="1"/>
</dbReference>
<protein>
    <recommendedName>
        <fullName evidence="10">Multifunctional tryptophan biosynthesis protein</fullName>
        <ecNumber evidence="8">4.1.1.48</ecNumber>
        <ecNumber evidence="7">4.1.3.27</ecNumber>
        <ecNumber evidence="9">5.3.1.24</ecNumber>
    </recommendedName>
</protein>
<evidence type="ECO:0000256" key="15">
    <source>
        <dbReference type="ARBA" id="ARBA00023141"/>
    </source>
</evidence>
<keyword evidence="13" id="KW-0822">Tryptophan biosynthesis</keyword>
<evidence type="ECO:0000256" key="8">
    <source>
        <dbReference type="ARBA" id="ARBA00012362"/>
    </source>
</evidence>
<dbReference type="Gene3D" id="3.20.20.70">
    <property type="entry name" value="Aldolase class I"/>
    <property type="match status" value="2"/>
</dbReference>
<evidence type="ECO:0000256" key="2">
    <source>
        <dbReference type="ARBA" id="ARBA00001633"/>
    </source>
</evidence>
<dbReference type="Proteomes" id="UP000777482">
    <property type="component" value="Unassembled WGS sequence"/>
</dbReference>
<dbReference type="EMBL" id="PUHQ01000015">
    <property type="protein sequence ID" value="KAG0664255.1"/>
    <property type="molecule type" value="Genomic_DNA"/>
</dbReference>
<feature type="domain" description="N-(5'phosphoribosyl) anthranilate isomerase (PRAI)" evidence="22">
    <location>
        <begin position="723"/>
        <end position="909"/>
    </location>
</feature>
<dbReference type="InterPro" id="IPR045186">
    <property type="entry name" value="Indole-3-glycerol_P_synth"/>
</dbReference>
<keyword evidence="12" id="KW-0210">Decarboxylase</keyword>
<comment type="pathway">
    <text evidence="6">Amino-acid biosynthesis; L-tryptophan biosynthesis; L-tryptophan from chorismate: step 1/5.</text>
</comment>
<gene>
    <name evidence="23" type="primary">TRP1</name>
    <name evidence="23" type="ORF">C6P46_001719</name>
</gene>
<evidence type="ECO:0000256" key="4">
    <source>
        <dbReference type="ARBA" id="ARBA00004664"/>
    </source>
</evidence>
<dbReference type="InterPro" id="IPR017926">
    <property type="entry name" value="GATASE"/>
</dbReference>
<evidence type="ECO:0000256" key="7">
    <source>
        <dbReference type="ARBA" id="ARBA00012266"/>
    </source>
</evidence>
<dbReference type="AlphaFoldDB" id="A0A9P6W5F3"/>
<comment type="catalytic activity">
    <reaction evidence="1">
        <text>N-(5-phospho-beta-D-ribosyl)anthranilate = 1-(2-carboxyphenylamino)-1-deoxy-D-ribulose 5-phosphate</text>
        <dbReference type="Rhea" id="RHEA:21540"/>
        <dbReference type="ChEBI" id="CHEBI:18277"/>
        <dbReference type="ChEBI" id="CHEBI:58613"/>
        <dbReference type="EC" id="5.3.1.24"/>
    </reaction>
</comment>
<evidence type="ECO:0000256" key="13">
    <source>
        <dbReference type="ARBA" id="ARBA00022822"/>
    </source>
</evidence>
<keyword evidence="17" id="KW-0456">Lyase</keyword>
<dbReference type="GO" id="GO:0000162">
    <property type="term" value="P:L-tryptophan biosynthetic process"/>
    <property type="evidence" value="ECO:0007669"/>
    <property type="project" value="UniProtKB-KW"/>
</dbReference>
<dbReference type="PROSITE" id="PS00614">
    <property type="entry name" value="IGPS"/>
    <property type="match status" value="1"/>
</dbReference>
<evidence type="ECO:0000256" key="5">
    <source>
        <dbReference type="ARBA" id="ARBA00004696"/>
    </source>
</evidence>
<dbReference type="HAMAP" id="MF_00135">
    <property type="entry name" value="PRAI"/>
    <property type="match status" value="1"/>
</dbReference>
<keyword evidence="11" id="KW-0028">Amino-acid biosynthesis</keyword>
<dbReference type="GO" id="GO:0004640">
    <property type="term" value="F:phosphoribosylanthranilate isomerase activity"/>
    <property type="evidence" value="ECO:0007669"/>
    <property type="project" value="UniProtKB-EC"/>
</dbReference>
<feature type="domain" description="Indole-3-glycerol phosphate synthase" evidence="21">
    <location>
        <begin position="313"/>
        <end position="597"/>
    </location>
</feature>
<keyword evidence="16" id="KW-0413">Isomerase</keyword>
<dbReference type="InterPro" id="IPR001240">
    <property type="entry name" value="PRAI_dom"/>
</dbReference>
<dbReference type="OrthoDB" id="524799at2759"/>
<dbReference type="CDD" id="cd00331">
    <property type="entry name" value="IGPS"/>
    <property type="match status" value="1"/>
</dbReference>
<dbReference type="InterPro" id="IPR013798">
    <property type="entry name" value="Indole-3-glycerol_P_synth_dom"/>
</dbReference>
<dbReference type="EC" id="4.1.3.27" evidence="7"/>
<dbReference type="EC" id="5.3.1.24" evidence="9"/>
<dbReference type="Pfam" id="PF00218">
    <property type="entry name" value="IGPS"/>
    <property type="match status" value="1"/>
</dbReference>
<dbReference type="InterPro" id="IPR013785">
    <property type="entry name" value="Aldolase_TIM"/>
</dbReference>
<evidence type="ECO:0000313" key="24">
    <source>
        <dbReference type="Proteomes" id="UP000777482"/>
    </source>
</evidence>
<evidence type="ECO:0000256" key="14">
    <source>
        <dbReference type="ARBA" id="ARBA00022962"/>
    </source>
</evidence>
<dbReference type="HAMAP" id="MF_00134_B">
    <property type="entry name" value="IGPS_B"/>
    <property type="match status" value="1"/>
</dbReference>
<dbReference type="Pfam" id="PF00117">
    <property type="entry name" value="GATase"/>
    <property type="match status" value="1"/>
</dbReference>
<evidence type="ECO:0000256" key="19">
    <source>
        <dbReference type="ARBA" id="ARBA00047683"/>
    </source>
</evidence>
<keyword evidence="24" id="KW-1185">Reference proteome</keyword>
<keyword evidence="18" id="KW-0511">Multifunctional enzyme</keyword>
<evidence type="ECO:0000256" key="9">
    <source>
        <dbReference type="ARBA" id="ARBA00012572"/>
    </source>
</evidence>
<dbReference type="Pfam" id="PF00697">
    <property type="entry name" value="PRAI"/>
    <property type="match status" value="1"/>
</dbReference>
<comment type="catalytic activity">
    <reaction evidence="2">
        <text>1-(2-carboxyphenylamino)-1-deoxy-D-ribulose 5-phosphate + H(+) = (1S,2R)-1-C-(indol-3-yl)glycerol 3-phosphate + CO2 + H2O</text>
        <dbReference type="Rhea" id="RHEA:23476"/>
        <dbReference type="ChEBI" id="CHEBI:15377"/>
        <dbReference type="ChEBI" id="CHEBI:15378"/>
        <dbReference type="ChEBI" id="CHEBI:16526"/>
        <dbReference type="ChEBI" id="CHEBI:58613"/>
        <dbReference type="ChEBI" id="CHEBI:58866"/>
        <dbReference type="EC" id="4.1.1.48"/>
    </reaction>
</comment>
<dbReference type="EC" id="4.1.1.48" evidence="8"/>
<evidence type="ECO:0000256" key="3">
    <source>
        <dbReference type="ARBA" id="ARBA00003272"/>
    </source>
</evidence>
<evidence type="ECO:0000256" key="1">
    <source>
        <dbReference type="ARBA" id="ARBA00001164"/>
    </source>
</evidence>
<dbReference type="SUPFAM" id="SSF52317">
    <property type="entry name" value="Class I glutamine amidotransferase-like"/>
    <property type="match status" value="1"/>
</dbReference>
<evidence type="ECO:0000256" key="18">
    <source>
        <dbReference type="ARBA" id="ARBA00023268"/>
    </source>
</evidence>
<keyword evidence="14" id="KW-0315">Glutamine amidotransferase</keyword>
<evidence type="ECO:0000256" key="16">
    <source>
        <dbReference type="ARBA" id="ARBA00023235"/>
    </source>
</evidence>
<feature type="domain" description="Glutamine amidotransferase" evidence="20">
    <location>
        <begin position="96"/>
        <end position="268"/>
    </location>
</feature>
<evidence type="ECO:0000256" key="6">
    <source>
        <dbReference type="ARBA" id="ARBA00004873"/>
    </source>
</evidence>
<dbReference type="CDD" id="cd00405">
    <property type="entry name" value="PRAI"/>
    <property type="match status" value="1"/>
</dbReference>
<keyword evidence="15" id="KW-0057">Aromatic amino acid biosynthesis</keyword>
<dbReference type="InterPro" id="IPR029062">
    <property type="entry name" value="Class_I_gatase-like"/>
</dbReference>
<sequence length="915" mass="97338">MTTAATVDLGAMAGHDAASFPKIDPNNHVVMLDNCEHRVRTGVDGTLTHSCTPTPAAPQMTDTCLDSFTWNLVRAQPGHPAFEPATTDTSPARPQYQYLCLLGANMTVIRSEALTLEQLKAEHPTMTHLIISPGPGHPLKDSGISIPAIDYYAGKIPILGVCMGLQCITVNYGGIVDQAGEYVHGKTSPILHDGKGLFKGLQQGVAGTRYHSLAARINSLPDCLEVTSRTEGGIVMGLRHRDLVVESVQYHPESILSDEGKLMLANFLSWNAGKWSDLPDALTPAGSHVPHAASTLAPAANSTTPAAAVPTILNKIEKQRILDVAKAKETPGYRPADLASLIALQVPPPLISFHERLRPSLTSTSTAPSLSVSNHVALLAEVKRASPSKGDIVDAASSPSAPAIALSYALAGASVISVLTEPKWFKGSLDDMRAVRAVVDSLPNRPAILRKDFILDPYQIDEARVYGADTVLLIVAMLDDAQLELLYDHAVERGMEPLVEVNNAEELERALRVGAKVIGVNNRNLHDFNVDMNTTSRIADVIRERYPERAGEIILIALSGITGREDVVRYQEQGVSAVLVGESLMRANDKGAFVRKLLGLDQQQQPSSSSSLVNGAAAAVQSVTSTVVNAVKGTVSTATTTTTTSQKGSPLVKICGLQTPEAALAAAEAGADLLGLIFVPKSKRNVSLPQAQTIIDAVRARHNSTTTTVPDAAAAAAATALDPTDWFSFQASRIASHPRKPLFVGVFQNASLATILTAVDSLRLDLVQLHGSEPTHWARLIPVPVIRAFHVDEKVEADLKEAEQLREATREGYHALALLDTKVSHEQGALSGGAGKAFDWNVARRLVGSRQTLIGGGQTAPLPIVLAGGLDAGNLRQAIETVRPFAVDVSGGVETAGEKDLDKIREFVRVAKLQA</sequence>
<evidence type="ECO:0000256" key="11">
    <source>
        <dbReference type="ARBA" id="ARBA00022605"/>
    </source>
</evidence>
<evidence type="ECO:0000256" key="12">
    <source>
        <dbReference type="ARBA" id="ARBA00022793"/>
    </source>
</evidence>
<dbReference type="FunFam" id="3.20.20.70:FF:000136">
    <property type="entry name" value="Multifunctional tryptophan biosynthesis protein"/>
    <property type="match status" value="1"/>
</dbReference>
<comment type="catalytic activity">
    <reaction evidence="19">
        <text>chorismate + L-glutamine = anthranilate + pyruvate + L-glutamate + H(+)</text>
        <dbReference type="Rhea" id="RHEA:21732"/>
        <dbReference type="ChEBI" id="CHEBI:15361"/>
        <dbReference type="ChEBI" id="CHEBI:15378"/>
        <dbReference type="ChEBI" id="CHEBI:16567"/>
        <dbReference type="ChEBI" id="CHEBI:29748"/>
        <dbReference type="ChEBI" id="CHEBI:29985"/>
        <dbReference type="ChEBI" id="CHEBI:58359"/>
        <dbReference type="EC" id="4.1.3.27"/>
    </reaction>
</comment>
<dbReference type="NCBIfam" id="TIGR00566">
    <property type="entry name" value="trpG_papA"/>
    <property type="match status" value="1"/>
</dbReference>
<proteinExistence type="inferred from homology"/>
<dbReference type="PANTHER" id="PTHR22854:SF2">
    <property type="entry name" value="INDOLE-3-GLYCEROL-PHOSPHATE SYNTHASE"/>
    <property type="match status" value="1"/>
</dbReference>
<evidence type="ECO:0000259" key="20">
    <source>
        <dbReference type="Pfam" id="PF00117"/>
    </source>
</evidence>
<dbReference type="PROSITE" id="PS51273">
    <property type="entry name" value="GATASE_TYPE_1"/>
    <property type="match status" value="1"/>
</dbReference>
<evidence type="ECO:0000256" key="17">
    <source>
        <dbReference type="ARBA" id="ARBA00023239"/>
    </source>
</evidence>
<evidence type="ECO:0000313" key="23">
    <source>
        <dbReference type="EMBL" id="KAG0664255.1"/>
    </source>
</evidence>
<evidence type="ECO:0000259" key="21">
    <source>
        <dbReference type="Pfam" id="PF00218"/>
    </source>
</evidence>
<evidence type="ECO:0000259" key="22">
    <source>
        <dbReference type="Pfam" id="PF00697"/>
    </source>
</evidence>
<dbReference type="InterPro" id="IPR011060">
    <property type="entry name" value="RibuloseP-bd_barrel"/>
</dbReference>
<comment type="caution">
    <text evidence="23">The sequence shown here is derived from an EMBL/GenBank/DDBJ whole genome shotgun (WGS) entry which is preliminary data.</text>
</comment>
<dbReference type="PANTHER" id="PTHR22854">
    <property type="entry name" value="TRYPTOPHAN BIOSYNTHESIS PROTEIN"/>
    <property type="match status" value="1"/>
</dbReference>
<dbReference type="InterPro" id="IPR006221">
    <property type="entry name" value="TrpG/PapA_dom"/>
</dbReference>
<dbReference type="InterPro" id="IPR001468">
    <property type="entry name" value="Indole-3-GlycerolPSynthase_CS"/>
</dbReference>
<comment type="pathway">
    <text evidence="4">Amino-acid biosynthesis; L-tryptophan biosynthesis; L-tryptophan from chorismate: step 3/5.</text>
</comment>
<name>A0A9P6W5F3_RHOMI</name>
<organism evidence="23 24">
    <name type="scientific">Rhodotorula mucilaginosa</name>
    <name type="common">Yeast</name>
    <name type="synonym">Rhodotorula rubra</name>
    <dbReference type="NCBI Taxonomy" id="5537"/>
    <lineage>
        <taxon>Eukaryota</taxon>
        <taxon>Fungi</taxon>
        <taxon>Dikarya</taxon>
        <taxon>Basidiomycota</taxon>
        <taxon>Pucciniomycotina</taxon>
        <taxon>Microbotryomycetes</taxon>
        <taxon>Sporidiobolales</taxon>
        <taxon>Sporidiobolaceae</taxon>
        <taxon>Rhodotorula</taxon>
    </lineage>
</organism>
<dbReference type="Gene3D" id="3.40.50.880">
    <property type="match status" value="1"/>
</dbReference>
<evidence type="ECO:0000256" key="10">
    <source>
        <dbReference type="ARBA" id="ARBA00018819"/>
    </source>
</evidence>
<dbReference type="GO" id="GO:0004049">
    <property type="term" value="F:anthranilate synthase activity"/>
    <property type="evidence" value="ECO:0007669"/>
    <property type="project" value="UniProtKB-EC"/>
</dbReference>
<dbReference type="GO" id="GO:0004425">
    <property type="term" value="F:indole-3-glycerol-phosphate synthase activity"/>
    <property type="evidence" value="ECO:0007669"/>
    <property type="project" value="UniProtKB-EC"/>
</dbReference>
<reference evidence="23 24" key="1">
    <citation type="submission" date="2020-11" db="EMBL/GenBank/DDBJ databases">
        <title>Kefir isolates.</title>
        <authorList>
            <person name="Marcisauskas S."/>
            <person name="Kim Y."/>
            <person name="Blasche S."/>
        </authorList>
    </citation>
    <scope>NUCLEOTIDE SEQUENCE [LARGE SCALE GENOMIC DNA]</scope>
    <source>
        <strain evidence="23 24">KR</strain>
    </source>
</reference>
<comment type="pathway">
    <text evidence="5">Amino-acid biosynthesis; L-tryptophan biosynthesis; L-tryptophan from chorismate: step 4/5.</text>
</comment>
<dbReference type="SUPFAM" id="SSF51366">
    <property type="entry name" value="Ribulose-phoshate binding barrel"/>
    <property type="match status" value="2"/>
</dbReference>
<dbReference type="PRINTS" id="PR00096">
    <property type="entry name" value="GATASE"/>
</dbReference>
<accession>A0A9P6W5F3</accession>